<proteinExistence type="predicted"/>
<dbReference type="GO" id="GO:0005856">
    <property type="term" value="C:cytoskeleton"/>
    <property type="evidence" value="ECO:0007669"/>
    <property type="project" value="TreeGrafter"/>
</dbReference>
<evidence type="ECO:0000313" key="3">
    <source>
        <dbReference type="EMBL" id="KIF51009.1"/>
    </source>
</evidence>
<dbReference type="PATRIC" id="fig|1229493.5.peg.3836"/>
<evidence type="ECO:0000313" key="4">
    <source>
        <dbReference type="Proteomes" id="UP000031586"/>
    </source>
</evidence>
<sequence>MTTEKSTVATALQSALNPARYQLGIAADKTEGLAHTSVNAAITMIDQAEQLVIEQYNTEVDEFNTLCDELEKTQEDLTRTERELSELRSNLDELELEAKQATAEAEREKAQAKVAQANVKEKLEELKRLQAMQPEQMKSRIAAQRKKNDEKQKLLEEQRTKIRDLKNQLVDAETKKNVMVQTNTQLTEELNEARSRLMHKDGDVINKVFVGTDGILKCYIHVFEYGLSFRPEASTIKIINDLDWYYEVKTNHGLNITVSVTDWLQPFYPPCDYLADRWPTDIHDALHELIINRIEITHPHLIERMEWAKETYLEDAQLDPKHLEVLNNAGFQSLYSVLHIPPHRLRAIVKDKAGTAAKGFGEAAVKQIYSKLEQLVEQWQRQHDSWSDLNRQPKAA</sequence>
<feature type="coiled-coil region" evidence="2">
    <location>
        <begin position="53"/>
        <end position="182"/>
    </location>
</feature>
<dbReference type="PANTHER" id="PTHR32083">
    <property type="entry name" value="CILIA AND FLAGELLA-ASSOCIATED PROTEIN 58-RELATED"/>
    <property type="match status" value="1"/>
</dbReference>
<accession>A0A0C1Z4E5</accession>
<comment type="caution">
    <text evidence="3">The sequence shown here is derived from an EMBL/GenBank/DDBJ whole genome shotgun (WGS) entry which is preliminary data.</text>
</comment>
<evidence type="ECO:0000256" key="2">
    <source>
        <dbReference type="SAM" id="Coils"/>
    </source>
</evidence>
<name>A0A0C1Z4E5_9VIBR</name>
<organism evidence="3 4">
    <name type="scientific">Vibrio owensii CAIM 1854 = LMG 25443</name>
    <dbReference type="NCBI Taxonomy" id="1229493"/>
    <lineage>
        <taxon>Bacteria</taxon>
        <taxon>Pseudomonadati</taxon>
        <taxon>Pseudomonadota</taxon>
        <taxon>Gammaproteobacteria</taxon>
        <taxon>Vibrionales</taxon>
        <taxon>Vibrionaceae</taxon>
        <taxon>Vibrio</taxon>
    </lineage>
</organism>
<keyword evidence="1 2" id="KW-0175">Coiled coil</keyword>
<evidence type="ECO:0000256" key="1">
    <source>
        <dbReference type="ARBA" id="ARBA00023054"/>
    </source>
</evidence>
<gene>
    <name evidence="3" type="ORF">H735_22160</name>
</gene>
<dbReference type="RefSeq" id="WP_020195219.1">
    <property type="nucleotide sequence ID" value="NZ_BAOH01000018.1"/>
</dbReference>
<dbReference type="EMBL" id="JPRD01000044">
    <property type="protein sequence ID" value="KIF51009.1"/>
    <property type="molecule type" value="Genomic_DNA"/>
</dbReference>
<dbReference type="Proteomes" id="UP000031586">
    <property type="component" value="Unassembled WGS sequence"/>
</dbReference>
<protein>
    <submittedName>
        <fullName evidence="3">Uncharacterized protein</fullName>
    </submittedName>
</protein>
<reference evidence="3 4" key="1">
    <citation type="submission" date="2014-07" db="EMBL/GenBank/DDBJ databases">
        <title>Unique and conserved regions in Vibrio harveyi and related species in comparison with the shrimp pathogen Vibrio harveyi CAIM 1792.</title>
        <authorList>
            <person name="Espinoza-Valles I."/>
            <person name="Vora G."/>
            <person name="Leekitcharoenphon P."/>
            <person name="Ussery D."/>
            <person name="Hoj L."/>
            <person name="Gomez-Gil B."/>
        </authorList>
    </citation>
    <scope>NUCLEOTIDE SEQUENCE [LARGE SCALE GENOMIC DNA]</scope>
    <source>
        <strain evidence="4">CAIM 1854 / LMG 25443</strain>
    </source>
</reference>
<dbReference type="AlphaFoldDB" id="A0A0C1Z4E5"/>
<dbReference type="PANTHER" id="PTHR32083:SF48">
    <property type="entry name" value="TRANS-GOLGI NETWORK-LOCALIZED SYP41-INTERACTING PROTEIN 1"/>
    <property type="match status" value="1"/>
</dbReference>